<keyword evidence="3" id="KW-1185">Reference proteome</keyword>
<dbReference type="OrthoDB" id="324047at2759"/>
<dbReference type="AlphaFoldDB" id="A0A8J8NSZ1"/>
<name>A0A8J8NSZ1_HALGN</name>
<protein>
    <submittedName>
        <fullName evidence="2">Uncharacterized protein</fullName>
    </submittedName>
</protein>
<proteinExistence type="predicted"/>
<organism evidence="2 3">
    <name type="scientific">Halteria grandinella</name>
    <dbReference type="NCBI Taxonomy" id="5974"/>
    <lineage>
        <taxon>Eukaryota</taxon>
        <taxon>Sar</taxon>
        <taxon>Alveolata</taxon>
        <taxon>Ciliophora</taxon>
        <taxon>Intramacronucleata</taxon>
        <taxon>Spirotrichea</taxon>
        <taxon>Stichotrichia</taxon>
        <taxon>Sporadotrichida</taxon>
        <taxon>Halteriidae</taxon>
        <taxon>Halteria</taxon>
    </lineage>
</organism>
<evidence type="ECO:0000256" key="1">
    <source>
        <dbReference type="SAM" id="MobiDB-lite"/>
    </source>
</evidence>
<evidence type="ECO:0000313" key="2">
    <source>
        <dbReference type="EMBL" id="TNV81042.1"/>
    </source>
</evidence>
<gene>
    <name evidence="2" type="ORF">FGO68_gene306</name>
</gene>
<feature type="region of interest" description="Disordered" evidence="1">
    <location>
        <begin position="126"/>
        <end position="149"/>
    </location>
</feature>
<reference evidence="2" key="1">
    <citation type="submission" date="2019-06" db="EMBL/GenBank/DDBJ databases">
        <authorList>
            <person name="Zheng W."/>
        </authorList>
    </citation>
    <scope>NUCLEOTIDE SEQUENCE</scope>
    <source>
        <strain evidence="2">QDHG01</strain>
    </source>
</reference>
<feature type="compositionally biased region" description="Polar residues" evidence="1">
    <location>
        <begin position="129"/>
        <end position="139"/>
    </location>
</feature>
<dbReference type="Proteomes" id="UP000785679">
    <property type="component" value="Unassembled WGS sequence"/>
</dbReference>
<comment type="caution">
    <text evidence="2">The sequence shown here is derived from an EMBL/GenBank/DDBJ whole genome shotgun (WGS) entry which is preliminary data.</text>
</comment>
<evidence type="ECO:0000313" key="3">
    <source>
        <dbReference type="Proteomes" id="UP000785679"/>
    </source>
</evidence>
<sequence length="584" mass="66881">MFLTNQPFQRGWETQKIKPLTKDWNFYKTHKHTNLWDNPDRTLSKKISAFYHEPEKLFKESHPSDDEIRRWQQKLAEEQKKSQIVQHIQGSQERLTSRKVEREMLQIKSSQEVFDENNSNTTTLLMSNFHNGGSFTQRSRQQKDPSKSPTLDLKAVWAKLDDSPTKAVQNSISPKIIEYDRQACDSIILKMNQDKELDNMQKEYLAMNRQSIRQKLKERRMQVDKIHKKAGQPIVSNIGINQFSLAIKELREANQIEIRLQSPLSRPEQVSRVSQEQSQAGFNRTITMSFGGKSPVDGERLKFLARPKKEYEPSNVYKHQEFRGLLHADNQEALNIVTNTKRALTSRYQPSIGNNTNHQLPLTHSQATLSSIQRNKDLQDIPRIPVLNTMTADSLGLGTLQSIDFHTQFSGSQDTLRFESGATPAQIPQLPFDSLHHGKARSTAHIGGAGALGQACITTPYQSNMNTTRSMAWDPTTTQNFFKGRVNKNKLNGGRTNTMSTHSNLNQFNVPVEQQLRADQKEMDQIDQITETHGASAAIRGLNRYPRIELDKSMNLERFFSEKAKSKKQHLMLLAQARLDANKH</sequence>
<accession>A0A8J8NSZ1</accession>
<dbReference type="EMBL" id="RRYP01006655">
    <property type="protein sequence ID" value="TNV81042.1"/>
    <property type="molecule type" value="Genomic_DNA"/>
</dbReference>